<dbReference type="EMBL" id="BGZK01000508">
    <property type="protein sequence ID" value="GBP47742.1"/>
    <property type="molecule type" value="Genomic_DNA"/>
</dbReference>
<name>A0A4C1WB87_EUMVA</name>
<evidence type="ECO:0000313" key="3">
    <source>
        <dbReference type="Proteomes" id="UP000299102"/>
    </source>
</evidence>
<reference evidence="2 3" key="1">
    <citation type="journal article" date="2019" name="Commun. Biol.">
        <title>The bagworm genome reveals a unique fibroin gene that provides high tensile strength.</title>
        <authorList>
            <person name="Kono N."/>
            <person name="Nakamura H."/>
            <person name="Ohtoshi R."/>
            <person name="Tomita M."/>
            <person name="Numata K."/>
            <person name="Arakawa K."/>
        </authorList>
    </citation>
    <scope>NUCLEOTIDE SEQUENCE [LARGE SCALE GENOMIC DNA]</scope>
</reference>
<evidence type="ECO:0000313" key="2">
    <source>
        <dbReference type="EMBL" id="GBP47742.1"/>
    </source>
</evidence>
<feature type="region of interest" description="Disordered" evidence="1">
    <location>
        <begin position="15"/>
        <end position="89"/>
    </location>
</feature>
<feature type="compositionally biased region" description="Basic residues" evidence="1">
    <location>
        <begin position="26"/>
        <end position="35"/>
    </location>
</feature>
<protein>
    <submittedName>
        <fullName evidence="2">Uncharacterized protein</fullName>
    </submittedName>
</protein>
<accession>A0A4C1WB87</accession>
<proteinExistence type="predicted"/>
<dbReference type="Proteomes" id="UP000299102">
    <property type="component" value="Unassembled WGS sequence"/>
</dbReference>
<keyword evidence="3" id="KW-1185">Reference proteome</keyword>
<evidence type="ECO:0000256" key="1">
    <source>
        <dbReference type="SAM" id="MobiDB-lite"/>
    </source>
</evidence>
<organism evidence="2 3">
    <name type="scientific">Eumeta variegata</name>
    <name type="common">Bagworm moth</name>
    <name type="synonym">Eumeta japonica</name>
    <dbReference type="NCBI Taxonomy" id="151549"/>
    <lineage>
        <taxon>Eukaryota</taxon>
        <taxon>Metazoa</taxon>
        <taxon>Ecdysozoa</taxon>
        <taxon>Arthropoda</taxon>
        <taxon>Hexapoda</taxon>
        <taxon>Insecta</taxon>
        <taxon>Pterygota</taxon>
        <taxon>Neoptera</taxon>
        <taxon>Endopterygota</taxon>
        <taxon>Lepidoptera</taxon>
        <taxon>Glossata</taxon>
        <taxon>Ditrysia</taxon>
        <taxon>Tineoidea</taxon>
        <taxon>Psychidae</taxon>
        <taxon>Oiketicinae</taxon>
        <taxon>Eumeta</taxon>
    </lineage>
</organism>
<gene>
    <name evidence="2" type="ORF">EVAR_14274_1</name>
</gene>
<comment type="caution">
    <text evidence="2">The sequence shown here is derived from an EMBL/GenBank/DDBJ whole genome shotgun (WGS) entry which is preliminary data.</text>
</comment>
<dbReference type="AlphaFoldDB" id="A0A4C1WB87"/>
<sequence>MMVYPLTPPLDLRLTGKTSRFGPPKWGHHHWIRRGRIPDEKTPGYEATNKSSVPHLRPKRKVVDDPRTNSDPAMIESSPSKRCRASPAA</sequence>